<dbReference type="InterPro" id="IPR045864">
    <property type="entry name" value="aa-tRNA-synth_II/BPL/LPL"/>
</dbReference>
<protein>
    <recommendedName>
        <fullName evidence="1">Aminoacyl-transfer RNA synthetases class-II family profile domain-containing protein</fullName>
    </recommendedName>
</protein>
<evidence type="ECO:0000313" key="3">
    <source>
        <dbReference type="Proteomes" id="UP000678016"/>
    </source>
</evidence>
<organism evidence="2 3">
    <name type="scientific">Nocardiopsis akebiae</name>
    <dbReference type="NCBI Taxonomy" id="2831968"/>
    <lineage>
        <taxon>Bacteria</taxon>
        <taxon>Bacillati</taxon>
        <taxon>Actinomycetota</taxon>
        <taxon>Actinomycetes</taxon>
        <taxon>Streptosporangiales</taxon>
        <taxon>Nocardiopsidaceae</taxon>
        <taxon>Nocardiopsis</taxon>
    </lineage>
</organism>
<dbReference type="EMBL" id="CP074132">
    <property type="protein sequence ID" value="QUX26723.1"/>
    <property type="molecule type" value="Genomic_DNA"/>
</dbReference>
<reference evidence="3" key="1">
    <citation type="submission" date="2021-05" db="EMBL/GenBank/DDBJ databases">
        <title>Direct Submission.</title>
        <authorList>
            <person name="Li K."/>
            <person name="Gao J."/>
        </authorList>
    </citation>
    <scope>NUCLEOTIDE SEQUENCE [LARGE SCALE GENOMIC DNA]</scope>
    <source>
        <strain evidence="3">HDS12</strain>
    </source>
</reference>
<dbReference type="RefSeq" id="WP_212639824.1">
    <property type="nucleotide sequence ID" value="NZ_CP074132.1"/>
</dbReference>
<proteinExistence type="predicted"/>
<keyword evidence="3" id="KW-1185">Reference proteome</keyword>
<sequence length="397" mass="43189">MPAYRIPLEVAVPVARGGELASRVHYTSEAIETFELITDQDQIIGLDVTTVGDADQAELSRKINLITRREVAPQRLSAGEVVWTSPHPDRTTPDTYERLEAAGTVQDMGPGLVALGETMTGVLQAVDRRVRAVAMGFGAVEYRYPTLISTRSLHTGGYLGAFPQYLFTAGRLHADTDTYDAFLADLPDHAATPDGLAAHLQEHSAHSGYCLPPTMCFHTYHQLRGAPLPEDHAVVTSRGKSFRFESSYARSMERLWDFTIREIVFLGDAATVARRRQAFLEAVCDLTAELALAAHVEVANDPFFGSDTSPQQVLAQRLTKTKYELRVPVEPGRTIAAGSFNLHGTTFGGPFRISLPDGSPAHSACVGIGLERIGYALFCQHGTDPGSWPAKVREALG</sequence>
<evidence type="ECO:0000313" key="2">
    <source>
        <dbReference type="EMBL" id="QUX26723.1"/>
    </source>
</evidence>
<dbReference type="Gene3D" id="3.30.930.10">
    <property type="entry name" value="Bira Bifunctional Protein, Domain 2"/>
    <property type="match status" value="1"/>
</dbReference>
<gene>
    <name evidence="2" type="ORF">KGD83_15140</name>
</gene>
<accession>A0ABX8C2B6</accession>
<dbReference type="InterPro" id="IPR006195">
    <property type="entry name" value="aa-tRNA-synth_II"/>
</dbReference>
<dbReference type="SUPFAM" id="SSF55681">
    <property type="entry name" value="Class II aaRS and biotin synthetases"/>
    <property type="match status" value="1"/>
</dbReference>
<dbReference type="Proteomes" id="UP000678016">
    <property type="component" value="Chromosome"/>
</dbReference>
<evidence type="ECO:0000259" key="1">
    <source>
        <dbReference type="PROSITE" id="PS50862"/>
    </source>
</evidence>
<dbReference type="PROSITE" id="PS50862">
    <property type="entry name" value="AA_TRNA_LIGASE_II"/>
    <property type="match status" value="1"/>
</dbReference>
<name>A0ABX8C2B6_9ACTN</name>
<feature type="domain" description="Aminoacyl-transfer RNA synthetases class-II family profile" evidence="1">
    <location>
        <begin position="239"/>
        <end position="385"/>
    </location>
</feature>